<dbReference type="Proteomes" id="UP000007813">
    <property type="component" value="Unassembled WGS sequence"/>
</dbReference>
<protein>
    <submittedName>
        <fullName evidence="1">Uncharacterized protein</fullName>
    </submittedName>
</protein>
<proteinExistence type="predicted"/>
<reference evidence="1 2" key="1">
    <citation type="journal article" date="2012" name="J. Bacteriol.">
        <title>Draft Genome Sequence of the Extremely Halophilic Archaeon Halogranum salarium B-1T.</title>
        <authorList>
            <person name="Kim K.K."/>
            <person name="Lee K.C."/>
            <person name="Lee J.S."/>
        </authorList>
    </citation>
    <scope>NUCLEOTIDE SEQUENCE [LARGE SCALE GENOMIC DNA]</scope>
    <source>
        <strain evidence="1 2">B-1</strain>
    </source>
</reference>
<accession>J3F0I8</accession>
<dbReference type="AlphaFoldDB" id="J3F0I8"/>
<organism evidence="1 2">
    <name type="scientific">Halogranum salarium B-1</name>
    <dbReference type="NCBI Taxonomy" id="1210908"/>
    <lineage>
        <taxon>Archaea</taxon>
        <taxon>Methanobacteriati</taxon>
        <taxon>Methanobacteriota</taxon>
        <taxon>Stenosarchaea group</taxon>
        <taxon>Halobacteria</taxon>
        <taxon>Halobacteriales</taxon>
        <taxon>Haloferacaceae</taxon>
    </lineage>
</organism>
<comment type="caution">
    <text evidence="1">The sequence shown here is derived from an EMBL/GenBank/DDBJ whole genome shotgun (WGS) entry which is preliminary data.</text>
</comment>
<evidence type="ECO:0000313" key="1">
    <source>
        <dbReference type="EMBL" id="EJN61612.1"/>
    </source>
</evidence>
<sequence>MDRYTDICLDICPDGYEAARTSVHRVVQFGTTITARRTHRRRRNQ</sequence>
<evidence type="ECO:0000313" key="2">
    <source>
        <dbReference type="Proteomes" id="UP000007813"/>
    </source>
</evidence>
<gene>
    <name evidence="1" type="ORF">HSB1_06530</name>
</gene>
<dbReference type="EMBL" id="ALJD01000002">
    <property type="protein sequence ID" value="EJN61612.1"/>
    <property type="molecule type" value="Genomic_DNA"/>
</dbReference>
<name>J3F0I8_9EURY</name>